<reference evidence="2" key="1">
    <citation type="submission" date="2018-05" db="EMBL/GenBank/DDBJ databases">
        <title>Draft genome of Mucuna pruriens seed.</title>
        <authorList>
            <person name="Nnadi N.E."/>
            <person name="Vos R."/>
            <person name="Hasami M.H."/>
            <person name="Devisetty U.K."/>
            <person name="Aguiy J.C."/>
        </authorList>
    </citation>
    <scope>NUCLEOTIDE SEQUENCE [LARGE SCALE GENOMIC DNA]</scope>
    <source>
        <strain evidence="2">JCA_2017</strain>
    </source>
</reference>
<proteinExistence type="predicted"/>
<dbReference type="EMBL" id="QJKJ01009369">
    <property type="protein sequence ID" value="RDX76838.1"/>
    <property type="molecule type" value="Genomic_DNA"/>
</dbReference>
<organism evidence="2 3">
    <name type="scientific">Mucuna pruriens</name>
    <name type="common">Velvet bean</name>
    <name type="synonym">Dolichos pruriens</name>
    <dbReference type="NCBI Taxonomy" id="157652"/>
    <lineage>
        <taxon>Eukaryota</taxon>
        <taxon>Viridiplantae</taxon>
        <taxon>Streptophyta</taxon>
        <taxon>Embryophyta</taxon>
        <taxon>Tracheophyta</taxon>
        <taxon>Spermatophyta</taxon>
        <taxon>Magnoliopsida</taxon>
        <taxon>eudicotyledons</taxon>
        <taxon>Gunneridae</taxon>
        <taxon>Pentapetalae</taxon>
        <taxon>rosids</taxon>
        <taxon>fabids</taxon>
        <taxon>Fabales</taxon>
        <taxon>Fabaceae</taxon>
        <taxon>Papilionoideae</taxon>
        <taxon>50 kb inversion clade</taxon>
        <taxon>NPAAA clade</taxon>
        <taxon>indigoferoid/millettioid clade</taxon>
        <taxon>Phaseoleae</taxon>
        <taxon>Mucuna</taxon>
    </lineage>
</organism>
<dbReference type="InterPro" id="IPR056647">
    <property type="entry name" value="DUF7745"/>
</dbReference>
<feature type="domain" description="DUF7745" evidence="1">
    <location>
        <begin position="81"/>
        <end position="232"/>
    </location>
</feature>
<comment type="caution">
    <text evidence="2">The sequence shown here is derived from an EMBL/GenBank/DDBJ whole genome shotgun (WGS) entry which is preliminary data.</text>
</comment>
<feature type="non-terminal residue" evidence="2">
    <location>
        <position position="1"/>
    </location>
</feature>
<dbReference type="OrthoDB" id="1430424at2759"/>
<dbReference type="Pfam" id="PF24924">
    <property type="entry name" value="DUF7745"/>
    <property type="match status" value="1"/>
</dbReference>
<evidence type="ECO:0000259" key="1">
    <source>
        <dbReference type="Pfam" id="PF24924"/>
    </source>
</evidence>
<dbReference type="Proteomes" id="UP000257109">
    <property type="component" value="Unassembled WGS sequence"/>
</dbReference>
<keyword evidence="3" id="KW-1185">Reference proteome</keyword>
<dbReference type="AlphaFoldDB" id="A0A371FEW3"/>
<accession>A0A371FEW3</accession>
<dbReference type="PANTHER" id="PTHR48154">
    <property type="entry name" value="PROTEIN, PUTATIVE-RELATED"/>
    <property type="match status" value="1"/>
</dbReference>
<protein>
    <recommendedName>
        <fullName evidence="1">DUF7745 domain-containing protein</fullName>
    </recommendedName>
</protein>
<evidence type="ECO:0000313" key="2">
    <source>
        <dbReference type="EMBL" id="RDX76838.1"/>
    </source>
</evidence>
<sequence>MEIGTQYWTKQRCLIHVKPLNLQSLCYWGGCLNVRWCRSFERKHDNLLSLLEVELQPMAWPYLRIIRTSPRATLGGVSTLESEITREKRNQNGLEGVQRSYLEERLHQLLQEEDWPVVVDVYRLLLYGIVIFPHTEDYIDLAIINVFLTKRDRGENTYYTLSYCCERQGKSLRCCAHLLYLWLIAHLFHSKRKTTCPIEDFKWSWIRTMSHARWAEQLDGALERIIHWYPPWNE</sequence>
<evidence type="ECO:0000313" key="3">
    <source>
        <dbReference type="Proteomes" id="UP000257109"/>
    </source>
</evidence>
<dbReference type="PANTHER" id="PTHR48154:SF1">
    <property type="entry name" value="PROTEIN, PUTATIVE-RELATED"/>
    <property type="match status" value="1"/>
</dbReference>
<gene>
    <name evidence="2" type="ORF">CR513_43133</name>
</gene>
<name>A0A371FEW3_MUCPR</name>